<organism evidence="8 9">
    <name type="scientific">Reyranella soli</name>
    <dbReference type="NCBI Taxonomy" id="1230389"/>
    <lineage>
        <taxon>Bacteria</taxon>
        <taxon>Pseudomonadati</taxon>
        <taxon>Pseudomonadota</taxon>
        <taxon>Alphaproteobacteria</taxon>
        <taxon>Hyphomicrobiales</taxon>
        <taxon>Reyranellaceae</taxon>
        <taxon>Reyranella</taxon>
    </lineage>
</organism>
<reference evidence="8 9" key="1">
    <citation type="submission" date="2019-07" db="EMBL/GenBank/DDBJ databases">
        <title>Whole genome shotgun sequence of Reyranella soli NBRC 108950.</title>
        <authorList>
            <person name="Hosoyama A."/>
            <person name="Uohara A."/>
            <person name="Ohji S."/>
            <person name="Ichikawa N."/>
        </authorList>
    </citation>
    <scope>NUCLEOTIDE SEQUENCE [LARGE SCALE GENOMIC DNA]</scope>
    <source>
        <strain evidence="8 9">NBRC 108950</strain>
    </source>
</reference>
<gene>
    <name evidence="8" type="ORF">RSO01_73460</name>
</gene>
<dbReference type="OrthoDB" id="7357768at2"/>
<dbReference type="AlphaFoldDB" id="A0A512NML3"/>
<evidence type="ECO:0000259" key="7">
    <source>
        <dbReference type="Pfam" id="PF06305"/>
    </source>
</evidence>
<dbReference type="Pfam" id="PF06305">
    <property type="entry name" value="LapA_dom"/>
    <property type="match status" value="1"/>
</dbReference>
<keyword evidence="9" id="KW-1185">Reference proteome</keyword>
<sequence>MKLLVRVLFILFILVGVLIAVSNRQPVQLALWPLPHLVVMPVYLLVIGVLLLGVLAGLGMGWWAGRHHRRRAREASGEAARLEREVQRLRQTETPSSTEANRLPPRDQKALERQSALVSSELSMPTGTRGPLQ</sequence>
<comment type="caution">
    <text evidence="8">The sequence shown here is derived from an EMBL/GenBank/DDBJ whole genome shotgun (WGS) entry which is preliminary data.</text>
</comment>
<dbReference type="InterPro" id="IPR010445">
    <property type="entry name" value="LapA_dom"/>
</dbReference>
<keyword evidence="4 6" id="KW-0472">Membrane</keyword>
<feature type="compositionally biased region" description="Basic and acidic residues" evidence="5">
    <location>
        <begin position="74"/>
        <end position="91"/>
    </location>
</feature>
<dbReference type="GO" id="GO:0005886">
    <property type="term" value="C:plasma membrane"/>
    <property type="evidence" value="ECO:0007669"/>
    <property type="project" value="InterPro"/>
</dbReference>
<evidence type="ECO:0000256" key="1">
    <source>
        <dbReference type="ARBA" id="ARBA00022475"/>
    </source>
</evidence>
<feature type="transmembrane region" description="Helical" evidence="6">
    <location>
        <begin position="40"/>
        <end position="63"/>
    </location>
</feature>
<accession>A0A512NML3</accession>
<protein>
    <recommendedName>
        <fullName evidence="7">Lipopolysaccharide assembly protein A domain-containing protein</fullName>
    </recommendedName>
</protein>
<proteinExistence type="predicted"/>
<evidence type="ECO:0000313" key="8">
    <source>
        <dbReference type="EMBL" id="GEP60180.1"/>
    </source>
</evidence>
<keyword evidence="3 6" id="KW-1133">Transmembrane helix</keyword>
<evidence type="ECO:0000256" key="2">
    <source>
        <dbReference type="ARBA" id="ARBA00022692"/>
    </source>
</evidence>
<feature type="domain" description="Lipopolysaccharide assembly protein A" evidence="7">
    <location>
        <begin position="23"/>
        <end position="86"/>
    </location>
</feature>
<evidence type="ECO:0000256" key="4">
    <source>
        <dbReference type="ARBA" id="ARBA00023136"/>
    </source>
</evidence>
<evidence type="ECO:0000313" key="9">
    <source>
        <dbReference type="Proteomes" id="UP000321058"/>
    </source>
</evidence>
<name>A0A512NML3_9HYPH</name>
<dbReference type="RefSeq" id="WP_147155541.1">
    <property type="nucleotide sequence ID" value="NZ_BKAJ01000152.1"/>
</dbReference>
<dbReference type="EMBL" id="BKAJ01000152">
    <property type="protein sequence ID" value="GEP60180.1"/>
    <property type="molecule type" value="Genomic_DNA"/>
</dbReference>
<dbReference type="Proteomes" id="UP000321058">
    <property type="component" value="Unassembled WGS sequence"/>
</dbReference>
<evidence type="ECO:0000256" key="3">
    <source>
        <dbReference type="ARBA" id="ARBA00022989"/>
    </source>
</evidence>
<keyword evidence="1" id="KW-1003">Cell membrane</keyword>
<evidence type="ECO:0000256" key="5">
    <source>
        <dbReference type="SAM" id="MobiDB-lite"/>
    </source>
</evidence>
<keyword evidence="2 6" id="KW-0812">Transmembrane</keyword>
<feature type="region of interest" description="Disordered" evidence="5">
    <location>
        <begin position="74"/>
        <end position="133"/>
    </location>
</feature>
<feature type="compositionally biased region" description="Polar residues" evidence="5">
    <location>
        <begin position="116"/>
        <end position="126"/>
    </location>
</feature>
<evidence type="ECO:0000256" key="6">
    <source>
        <dbReference type="SAM" id="Phobius"/>
    </source>
</evidence>